<dbReference type="EMBL" id="CP000463">
    <property type="protein sequence ID" value="ABJ07133.1"/>
    <property type="molecule type" value="Genomic_DNA"/>
</dbReference>
<feature type="transmembrane region" description="Helical" evidence="5">
    <location>
        <begin position="150"/>
        <end position="169"/>
    </location>
</feature>
<dbReference type="AlphaFoldDB" id="Q07LQ1"/>
<dbReference type="PANTHER" id="PTHR10361:SF28">
    <property type="entry name" value="P3 PROTEIN-RELATED"/>
    <property type="match status" value="1"/>
</dbReference>
<feature type="transmembrane region" description="Helical" evidence="5">
    <location>
        <begin position="48"/>
        <end position="71"/>
    </location>
</feature>
<dbReference type="OrthoDB" id="9806785at2"/>
<feature type="transmembrane region" description="Helical" evidence="5">
    <location>
        <begin position="16"/>
        <end position="36"/>
    </location>
</feature>
<dbReference type="InterPro" id="IPR038770">
    <property type="entry name" value="Na+/solute_symporter_sf"/>
</dbReference>
<dbReference type="HOGENOM" id="CLU_034788_0_0_5"/>
<dbReference type="STRING" id="316055.RPE_3198"/>
<keyword evidence="3 5" id="KW-1133">Transmembrane helix</keyword>
<evidence type="ECO:0000256" key="2">
    <source>
        <dbReference type="ARBA" id="ARBA00022692"/>
    </source>
</evidence>
<dbReference type="GO" id="GO:0016020">
    <property type="term" value="C:membrane"/>
    <property type="evidence" value="ECO:0007669"/>
    <property type="project" value="UniProtKB-SubCell"/>
</dbReference>
<dbReference type="InterPro" id="IPR004710">
    <property type="entry name" value="Bilac:Na_transpt"/>
</dbReference>
<evidence type="ECO:0000256" key="4">
    <source>
        <dbReference type="ARBA" id="ARBA00023136"/>
    </source>
</evidence>
<reference evidence="6" key="1">
    <citation type="submission" date="2006-09" db="EMBL/GenBank/DDBJ databases">
        <title>Complete sequence of Rhodopseudomonas palustris BisA53.</title>
        <authorList>
            <consortium name="US DOE Joint Genome Institute"/>
            <person name="Copeland A."/>
            <person name="Lucas S."/>
            <person name="Lapidus A."/>
            <person name="Barry K."/>
            <person name="Detter J.C."/>
            <person name="Glavina del Rio T."/>
            <person name="Hammon N."/>
            <person name="Israni S."/>
            <person name="Dalin E."/>
            <person name="Tice H."/>
            <person name="Pitluck S."/>
            <person name="Chain P."/>
            <person name="Malfatti S."/>
            <person name="Shin M."/>
            <person name="Vergez L."/>
            <person name="Schmutz J."/>
            <person name="Larimer F."/>
            <person name="Land M."/>
            <person name="Hauser L."/>
            <person name="Pelletier D.A."/>
            <person name="Kyrpides N."/>
            <person name="Kim E."/>
            <person name="Harwood C.S."/>
            <person name="Oda Y."/>
            <person name="Richardson P."/>
        </authorList>
    </citation>
    <scope>NUCLEOTIDE SEQUENCE [LARGE SCALE GENOMIC DNA]</scope>
    <source>
        <strain evidence="6">BisA53</strain>
    </source>
</reference>
<dbReference type="Gene3D" id="1.20.1530.20">
    <property type="match status" value="1"/>
</dbReference>
<comment type="subcellular location">
    <subcellularLocation>
        <location evidence="1">Membrane</location>
        <topology evidence="1">Multi-pass membrane protein</topology>
    </subcellularLocation>
</comment>
<dbReference type="Pfam" id="PF01758">
    <property type="entry name" value="SBF"/>
    <property type="match status" value="1"/>
</dbReference>
<dbReference type="KEGG" id="rpe:RPE_3198"/>
<evidence type="ECO:0000256" key="5">
    <source>
        <dbReference type="SAM" id="Phobius"/>
    </source>
</evidence>
<accession>Q07LQ1</accession>
<proteinExistence type="predicted"/>
<protein>
    <submittedName>
        <fullName evidence="6">Bile acid:sodium symporter</fullName>
    </submittedName>
</protein>
<gene>
    <name evidence="6" type="ordered locus">RPE_3198</name>
</gene>
<feature type="transmembrane region" description="Helical" evidence="5">
    <location>
        <begin position="181"/>
        <end position="200"/>
    </location>
</feature>
<dbReference type="InterPro" id="IPR002657">
    <property type="entry name" value="BilAc:Na_symport/Acr3"/>
</dbReference>
<sequence>MTEIDLVRLNFNPQTLFLLNCVLGLVMFGVALELKPSDFKAALKTPRALAIGLIGHHVVFPAATFLLVLLLQPQPSIGLGMILVSACPAGNISNFLTHFARGNTALSVSISTLSTLLAIVMTPLNIAFWGALYEPAQPILRQVSVDPFEMLLHVFLLLGLPLAAGLFVARRWPRFTARAQRPAKLGSLVFFLLFVVLALAANWSYFLAYVGVVVFLHNASALITGYALAFASNLREADRRAVSIECGIQNSGLGLILIFNFFDGLGGMAIVAAWWGIWHIVAGLSLATIWSRFPPERVAAGKSA</sequence>
<name>Q07LQ1_RHOP5</name>
<keyword evidence="2 5" id="KW-0812">Transmembrane</keyword>
<feature type="transmembrane region" description="Helical" evidence="5">
    <location>
        <begin position="206"/>
        <end position="229"/>
    </location>
</feature>
<feature type="transmembrane region" description="Helical" evidence="5">
    <location>
        <begin position="108"/>
        <end position="130"/>
    </location>
</feature>
<evidence type="ECO:0000256" key="3">
    <source>
        <dbReference type="ARBA" id="ARBA00022989"/>
    </source>
</evidence>
<evidence type="ECO:0000256" key="1">
    <source>
        <dbReference type="ARBA" id="ARBA00004141"/>
    </source>
</evidence>
<evidence type="ECO:0000313" key="6">
    <source>
        <dbReference type="EMBL" id="ABJ07133.1"/>
    </source>
</evidence>
<keyword evidence="4 5" id="KW-0472">Membrane</keyword>
<organism evidence="6">
    <name type="scientific">Rhodopseudomonas palustris (strain BisA53)</name>
    <dbReference type="NCBI Taxonomy" id="316055"/>
    <lineage>
        <taxon>Bacteria</taxon>
        <taxon>Pseudomonadati</taxon>
        <taxon>Pseudomonadota</taxon>
        <taxon>Alphaproteobacteria</taxon>
        <taxon>Hyphomicrobiales</taxon>
        <taxon>Nitrobacteraceae</taxon>
        <taxon>Rhodopseudomonas</taxon>
    </lineage>
</organism>
<dbReference type="PANTHER" id="PTHR10361">
    <property type="entry name" value="SODIUM-BILE ACID COTRANSPORTER"/>
    <property type="match status" value="1"/>
</dbReference>
<dbReference type="eggNOG" id="COG0385">
    <property type="taxonomic scope" value="Bacteria"/>
</dbReference>
<feature type="transmembrane region" description="Helical" evidence="5">
    <location>
        <begin position="77"/>
        <end position="96"/>
    </location>
</feature>